<keyword evidence="2" id="KW-1185">Reference proteome</keyword>
<evidence type="ECO:0000313" key="1">
    <source>
        <dbReference type="EMBL" id="KAF4038055.1"/>
    </source>
</evidence>
<dbReference type="AlphaFoldDB" id="A0A833T2T5"/>
<gene>
    <name evidence="1" type="ORF">GN244_ATG09829</name>
</gene>
<reference evidence="1" key="1">
    <citation type="submission" date="2020-04" db="EMBL/GenBank/DDBJ databases">
        <title>Hybrid Assembly of Korean Phytophthora infestans isolates.</title>
        <authorList>
            <person name="Prokchorchik M."/>
            <person name="Lee Y."/>
            <person name="Seo J."/>
            <person name="Cho J.-H."/>
            <person name="Park Y.-E."/>
            <person name="Jang D.-C."/>
            <person name="Im J.-S."/>
            <person name="Choi J.-G."/>
            <person name="Park H.-J."/>
            <person name="Lee G.-B."/>
            <person name="Lee Y.-G."/>
            <person name="Hong S.-Y."/>
            <person name="Cho K."/>
            <person name="Sohn K.H."/>
        </authorList>
    </citation>
    <scope>NUCLEOTIDE SEQUENCE</scope>
    <source>
        <strain evidence="1">KR_1_A1</strain>
    </source>
</reference>
<sequence>MTKIKWLGKLQENRRKLVKFFKTSQLLLAELRRLQRLEDKTALVMPADTSGRDFLKAKSKKEKAKRRAVYNVKMFERSSRPIADVYRMFLELPQKYSEMNMPISEFGIFSSILKDRFNFVDENAYGVSYLLDPRYGGEGMDDDTRNSAADFICNWHGPEHENTAAIELMR</sequence>
<organism evidence="1 2">
    <name type="scientific">Phytophthora infestans</name>
    <name type="common">Potato late blight agent</name>
    <name type="synonym">Botrytis infestans</name>
    <dbReference type="NCBI Taxonomy" id="4787"/>
    <lineage>
        <taxon>Eukaryota</taxon>
        <taxon>Sar</taxon>
        <taxon>Stramenopiles</taxon>
        <taxon>Oomycota</taxon>
        <taxon>Peronosporomycetes</taxon>
        <taxon>Peronosporales</taxon>
        <taxon>Peronosporaceae</taxon>
        <taxon>Phytophthora</taxon>
    </lineage>
</organism>
<accession>A0A833T2T5</accession>
<evidence type="ECO:0000313" key="2">
    <source>
        <dbReference type="Proteomes" id="UP000602510"/>
    </source>
</evidence>
<protein>
    <submittedName>
        <fullName evidence="1">Uncharacterized protein</fullName>
    </submittedName>
</protein>
<comment type="caution">
    <text evidence="1">The sequence shown here is derived from an EMBL/GenBank/DDBJ whole genome shotgun (WGS) entry which is preliminary data.</text>
</comment>
<dbReference type="Proteomes" id="UP000602510">
    <property type="component" value="Unassembled WGS sequence"/>
</dbReference>
<proteinExistence type="predicted"/>
<name>A0A833T2T5_PHYIN</name>
<dbReference type="EMBL" id="WSZM01000219">
    <property type="protein sequence ID" value="KAF4038055.1"/>
    <property type="molecule type" value="Genomic_DNA"/>
</dbReference>